<gene>
    <name evidence="2" type="ORF">XYLVIOL_LOCUS9372</name>
</gene>
<feature type="region of interest" description="Disordered" evidence="1">
    <location>
        <begin position="91"/>
        <end position="113"/>
    </location>
</feature>
<dbReference type="EMBL" id="CAXAJV020001300">
    <property type="protein sequence ID" value="CAL7949400.1"/>
    <property type="molecule type" value="Genomic_DNA"/>
</dbReference>
<reference evidence="2 3" key="1">
    <citation type="submission" date="2024-08" db="EMBL/GenBank/DDBJ databases">
        <authorList>
            <person name="Will J Nash"/>
            <person name="Angela Man"/>
            <person name="Seanna McTaggart"/>
            <person name="Kendall Baker"/>
            <person name="Tom Barker"/>
            <person name="Leah Catchpole"/>
            <person name="Alex Durrant"/>
            <person name="Karim Gharbi"/>
            <person name="Naomi Irish"/>
            <person name="Gemy Kaithakottil"/>
            <person name="Debby Ku"/>
            <person name="Aaliyah Providence"/>
            <person name="Felix Shaw"/>
            <person name="David Swarbreck"/>
            <person name="Chris Watkins"/>
            <person name="Ann M. McCartney"/>
            <person name="Giulio Formenti"/>
            <person name="Alice Mouton"/>
            <person name="Noel Vella"/>
            <person name="Bjorn M von Reumont"/>
            <person name="Adriana Vella"/>
            <person name="Wilfried Haerty"/>
        </authorList>
    </citation>
    <scope>NUCLEOTIDE SEQUENCE [LARGE SCALE GENOMIC DNA]</scope>
</reference>
<evidence type="ECO:0000313" key="3">
    <source>
        <dbReference type="Proteomes" id="UP001642520"/>
    </source>
</evidence>
<accession>A0ABP1P818</accession>
<organism evidence="2 3">
    <name type="scientific">Xylocopa violacea</name>
    <name type="common">Violet carpenter bee</name>
    <name type="synonym">Apis violacea</name>
    <dbReference type="NCBI Taxonomy" id="135666"/>
    <lineage>
        <taxon>Eukaryota</taxon>
        <taxon>Metazoa</taxon>
        <taxon>Ecdysozoa</taxon>
        <taxon>Arthropoda</taxon>
        <taxon>Hexapoda</taxon>
        <taxon>Insecta</taxon>
        <taxon>Pterygota</taxon>
        <taxon>Neoptera</taxon>
        <taxon>Endopterygota</taxon>
        <taxon>Hymenoptera</taxon>
        <taxon>Apocrita</taxon>
        <taxon>Aculeata</taxon>
        <taxon>Apoidea</taxon>
        <taxon>Anthophila</taxon>
        <taxon>Apidae</taxon>
        <taxon>Xylocopa</taxon>
        <taxon>Xylocopa</taxon>
    </lineage>
</organism>
<dbReference type="Proteomes" id="UP001642520">
    <property type="component" value="Unassembled WGS sequence"/>
</dbReference>
<name>A0ABP1P818_XYLVO</name>
<sequence>MQQRQYRLRSYGVSTAHGDGQMLLPMTSNNNNQTHSNQSSNEVPMTTIANLTHRYTNSSQRNNMVFDSQSRRVPIPILNATSTTTSTFITSTSISTSTTTNSHQRSHPLGLRN</sequence>
<comment type="caution">
    <text evidence="2">The sequence shown here is derived from an EMBL/GenBank/DDBJ whole genome shotgun (WGS) entry which is preliminary data.</text>
</comment>
<proteinExistence type="predicted"/>
<feature type="compositionally biased region" description="Low complexity" evidence="1">
    <location>
        <begin position="91"/>
        <end position="100"/>
    </location>
</feature>
<protein>
    <submittedName>
        <fullName evidence="2">Uncharacterized protein</fullName>
    </submittedName>
</protein>
<evidence type="ECO:0000313" key="2">
    <source>
        <dbReference type="EMBL" id="CAL7949400.1"/>
    </source>
</evidence>
<keyword evidence="3" id="KW-1185">Reference proteome</keyword>
<feature type="compositionally biased region" description="Low complexity" evidence="1">
    <location>
        <begin position="27"/>
        <end position="41"/>
    </location>
</feature>
<evidence type="ECO:0000256" key="1">
    <source>
        <dbReference type="SAM" id="MobiDB-lite"/>
    </source>
</evidence>
<feature type="region of interest" description="Disordered" evidence="1">
    <location>
        <begin position="1"/>
        <end position="42"/>
    </location>
</feature>